<evidence type="ECO:0000313" key="3">
    <source>
        <dbReference type="Proteomes" id="UP001237642"/>
    </source>
</evidence>
<evidence type="ECO:0000313" key="2">
    <source>
        <dbReference type="EMBL" id="KAK1372716.1"/>
    </source>
</evidence>
<reference evidence="2" key="2">
    <citation type="submission" date="2023-05" db="EMBL/GenBank/DDBJ databases">
        <authorList>
            <person name="Schelkunov M.I."/>
        </authorList>
    </citation>
    <scope>NUCLEOTIDE SEQUENCE</scope>
    <source>
        <strain evidence="2">Hsosn_3</strain>
        <tissue evidence="2">Leaf</tissue>
    </source>
</reference>
<proteinExistence type="predicted"/>
<protein>
    <recommendedName>
        <fullName evidence="1">Retrovirus-related Pol polyprotein from transposon TNT 1-94-like beta-barrel domain-containing protein</fullName>
    </recommendedName>
</protein>
<dbReference type="Proteomes" id="UP001237642">
    <property type="component" value="Unassembled WGS sequence"/>
</dbReference>
<comment type="caution">
    <text evidence="2">The sequence shown here is derived from an EMBL/GenBank/DDBJ whole genome shotgun (WGS) entry which is preliminary data.</text>
</comment>
<name>A0AAD8HTR9_9APIA</name>
<feature type="domain" description="Retrovirus-related Pol polyprotein from transposon TNT 1-94-like beta-barrel" evidence="1">
    <location>
        <begin position="3"/>
        <end position="66"/>
    </location>
</feature>
<keyword evidence="3" id="KW-1185">Reference proteome</keyword>
<gene>
    <name evidence="2" type="ORF">POM88_028909</name>
</gene>
<dbReference type="EMBL" id="JAUIZM010000007">
    <property type="protein sequence ID" value="KAK1372716.1"/>
    <property type="molecule type" value="Genomic_DNA"/>
</dbReference>
<sequence>MFETLCTDENLGNVIVGNDEKMKVQEVGTVCLKLQDGTIKKALNVRYVPDASKNVLSLSVLASRGYRFVGRGRSCKVYKGRNLILQEMMYKKNIYCLDGEATTMKTEKGEILGIG</sequence>
<reference evidence="2" key="1">
    <citation type="submission" date="2023-02" db="EMBL/GenBank/DDBJ databases">
        <title>Genome of toxic invasive species Heracleum sosnowskyi carries increased number of genes despite the absence of recent whole-genome duplications.</title>
        <authorList>
            <person name="Schelkunov M."/>
            <person name="Shtratnikova V."/>
            <person name="Makarenko M."/>
            <person name="Klepikova A."/>
            <person name="Omelchenko D."/>
            <person name="Novikova G."/>
            <person name="Obukhova E."/>
            <person name="Bogdanov V."/>
            <person name="Penin A."/>
            <person name="Logacheva M."/>
        </authorList>
    </citation>
    <scope>NUCLEOTIDE SEQUENCE</scope>
    <source>
        <strain evidence="2">Hsosn_3</strain>
        <tissue evidence="2">Leaf</tissue>
    </source>
</reference>
<dbReference type="Pfam" id="PF22936">
    <property type="entry name" value="Pol_BBD"/>
    <property type="match status" value="1"/>
</dbReference>
<organism evidence="2 3">
    <name type="scientific">Heracleum sosnowskyi</name>
    <dbReference type="NCBI Taxonomy" id="360622"/>
    <lineage>
        <taxon>Eukaryota</taxon>
        <taxon>Viridiplantae</taxon>
        <taxon>Streptophyta</taxon>
        <taxon>Embryophyta</taxon>
        <taxon>Tracheophyta</taxon>
        <taxon>Spermatophyta</taxon>
        <taxon>Magnoliopsida</taxon>
        <taxon>eudicotyledons</taxon>
        <taxon>Gunneridae</taxon>
        <taxon>Pentapetalae</taxon>
        <taxon>asterids</taxon>
        <taxon>campanulids</taxon>
        <taxon>Apiales</taxon>
        <taxon>Apiaceae</taxon>
        <taxon>Apioideae</taxon>
        <taxon>apioid superclade</taxon>
        <taxon>Tordylieae</taxon>
        <taxon>Tordyliinae</taxon>
        <taxon>Heracleum</taxon>
    </lineage>
</organism>
<evidence type="ECO:0000259" key="1">
    <source>
        <dbReference type="Pfam" id="PF22936"/>
    </source>
</evidence>
<dbReference type="AlphaFoldDB" id="A0AAD8HTR9"/>
<accession>A0AAD8HTR9</accession>
<dbReference type="InterPro" id="IPR054722">
    <property type="entry name" value="PolX-like_BBD"/>
</dbReference>